<evidence type="ECO:0000313" key="8">
    <source>
        <dbReference type="Proteomes" id="UP000824540"/>
    </source>
</evidence>
<evidence type="ECO:0000256" key="1">
    <source>
        <dbReference type="ARBA" id="ARBA00004141"/>
    </source>
</evidence>
<evidence type="ECO:0000256" key="5">
    <source>
        <dbReference type="SAM" id="MobiDB-lite"/>
    </source>
</evidence>
<feature type="non-terminal residue" evidence="7">
    <location>
        <position position="225"/>
    </location>
</feature>
<dbReference type="Pfam" id="PF16311">
    <property type="entry name" value="TMEM100"/>
    <property type="match status" value="1"/>
</dbReference>
<dbReference type="EMBL" id="JAFBMS010000391">
    <property type="protein sequence ID" value="KAG9331063.1"/>
    <property type="molecule type" value="Genomic_DNA"/>
</dbReference>
<evidence type="ECO:0000256" key="3">
    <source>
        <dbReference type="ARBA" id="ARBA00022989"/>
    </source>
</evidence>
<dbReference type="GO" id="GO:0071773">
    <property type="term" value="P:cellular response to BMP stimulus"/>
    <property type="evidence" value="ECO:0007669"/>
    <property type="project" value="TreeGrafter"/>
</dbReference>
<name>A0A8T2MTS5_9TELE</name>
<keyword evidence="4 6" id="KW-0472">Membrane</keyword>
<evidence type="ECO:0000313" key="7">
    <source>
        <dbReference type="EMBL" id="KAG9331063.1"/>
    </source>
</evidence>
<reference evidence="7" key="1">
    <citation type="thesis" date="2021" institute="BYU ScholarsArchive" country="Provo, UT, USA">
        <title>Applications of and Algorithms for Genome Assembly and Genomic Analyses with an Emphasis on Marine Teleosts.</title>
        <authorList>
            <person name="Pickett B.D."/>
        </authorList>
    </citation>
    <scope>NUCLEOTIDE SEQUENCE</scope>
    <source>
        <strain evidence="7">HI-2016</strain>
    </source>
</reference>
<dbReference type="AlphaFoldDB" id="A0A8T2MTS5"/>
<feature type="region of interest" description="Disordered" evidence="5">
    <location>
        <begin position="41"/>
        <end position="125"/>
    </location>
</feature>
<evidence type="ECO:0000256" key="6">
    <source>
        <dbReference type="SAM" id="Phobius"/>
    </source>
</evidence>
<protein>
    <recommendedName>
        <fullName evidence="9">Transmembrane protein 100</fullName>
    </recommendedName>
</protein>
<sequence length="225" mass="24464">IGCRKQTNRCGGDQTSCSKARRCKQTLFNVSCPGLARTAQRALGAADRTSQGRTEQRERERDRERRRLLQPQQNRRRQKRHRPAAGTPSRHGGPPGMGCSSGHMPFQPPAPPASDQEGALQDGAGPKVPEALSTVERLAQATGGTEKSWYRCVFPFGLISLVIGVAGTGVTFTFNTMPETKAVSVVLLGLGLGMVLLAVACWRIHRVKRRKRKEGGSFSSEQCAL</sequence>
<feature type="transmembrane region" description="Helical" evidence="6">
    <location>
        <begin position="182"/>
        <end position="204"/>
    </location>
</feature>
<dbReference type="PANTHER" id="PTHR16100">
    <property type="entry name" value="PHOSPHOINOSITIDE-INTERACTING PROTEIN FAMILY MEMBER"/>
    <property type="match status" value="1"/>
</dbReference>
<feature type="compositionally biased region" description="Basic residues" evidence="5">
    <location>
        <begin position="68"/>
        <end position="83"/>
    </location>
</feature>
<dbReference type="PANTHER" id="PTHR16100:SF5">
    <property type="entry name" value="TRANSMEMBRANE PROTEIN 100"/>
    <property type="match status" value="1"/>
</dbReference>
<dbReference type="OrthoDB" id="8843254at2759"/>
<comment type="subcellular location">
    <subcellularLocation>
        <location evidence="1">Membrane</location>
        <topology evidence="1">Multi-pass membrane protein</topology>
    </subcellularLocation>
</comment>
<organism evidence="7 8">
    <name type="scientific">Albula glossodonta</name>
    <name type="common">roundjaw bonefish</name>
    <dbReference type="NCBI Taxonomy" id="121402"/>
    <lineage>
        <taxon>Eukaryota</taxon>
        <taxon>Metazoa</taxon>
        <taxon>Chordata</taxon>
        <taxon>Craniata</taxon>
        <taxon>Vertebrata</taxon>
        <taxon>Euteleostomi</taxon>
        <taxon>Actinopterygii</taxon>
        <taxon>Neopterygii</taxon>
        <taxon>Teleostei</taxon>
        <taxon>Albuliformes</taxon>
        <taxon>Albulidae</taxon>
        <taxon>Albula</taxon>
    </lineage>
</organism>
<proteinExistence type="predicted"/>
<keyword evidence="2 6" id="KW-0812">Transmembrane</keyword>
<dbReference type="Proteomes" id="UP000824540">
    <property type="component" value="Unassembled WGS sequence"/>
</dbReference>
<evidence type="ECO:0008006" key="9">
    <source>
        <dbReference type="Google" id="ProtNLM"/>
    </source>
</evidence>
<comment type="caution">
    <text evidence="7">The sequence shown here is derived from an EMBL/GenBank/DDBJ whole genome shotgun (WGS) entry which is preliminary data.</text>
</comment>
<feature type="compositionally biased region" description="Basic and acidic residues" evidence="5">
    <location>
        <begin position="54"/>
        <end position="67"/>
    </location>
</feature>
<dbReference type="InterPro" id="IPR032536">
    <property type="entry name" value="TMEM100"/>
</dbReference>
<keyword evidence="3 6" id="KW-1133">Transmembrane helix</keyword>
<evidence type="ECO:0000256" key="4">
    <source>
        <dbReference type="ARBA" id="ARBA00023136"/>
    </source>
</evidence>
<feature type="transmembrane region" description="Helical" evidence="6">
    <location>
        <begin position="153"/>
        <end position="176"/>
    </location>
</feature>
<evidence type="ECO:0000256" key="2">
    <source>
        <dbReference type="ARBA" id="ARBA00022692"/>
    </source>
</evidence>
<gene>
    <name evidence="7" type="ORF">JZ751_020384</name>
</gene>
<keyword evidence="8" id="KW-1185">Reference proteome</keyword>
<accession>A0A8T2MTS5</accession>
<dbReference type="GO" id="GO:0005886">
    <property type="term" value="C:plasma membrane"/>
    <property type="evidence" value="ECO:0007669"/>
    <property type="project" value="TreeGrafter"/>
</dbReference>